<accession>A0A3E4Q1S7</accession>
<dbReference type="Proteomes" id="UP000260835">
    <property type="component" value="Unassembled WGS sequence"/>
</dbReference>
<keyword evidence="1" id="KW-0238">DNA-binding</keyword>
<reference evidence="1 2" key="1">
    <citation type="submission" date="2018-08" db="EMBL/GenBank/DDBJ databases">
        <title>A genome reference for cultivated species of the human gut microbiota.</title>
        <authorList>
            <person name="Zou Y."/>
            <person name="Xue W."/>
            <person name="Luo G."/>
        </authorList>
    </citation>
    <scope>NUCLEOTIDE SEQUENCE [LARGE SCALE GENOMIC DNA]</scope>
    <source>
        <strain evidence="1 2">TF09-12</strain>
    </source>
</reference>
<dbReference type="PANTHER" id="PTHR34585">
    <property type="match status" value="1"/>
</dbReference>
<dbReference type="InterPro" id="IPR009061">
    <property type="entry name" value="DNA-bd_dom_put_sf"/>
</dbReference>
<name>A0A3E4Q1S7_9BACT</name>
<organism evidence="1 2">
    <name type="scientific">Prevotella disiens</name>
    <dbReference type="NCBI Taxonomy" id="28130"/>
    <lineage>
        <taxon>Bacteria</taxon>
        <taxon>Pseudomonadati</taxon>
        <taxon>Bacteroidota</taxon>
        <taxon>Bacteroidia</taxon>
        <taxon>Bacteroidales</taxon>
        <taxon>Prevotellaceae</taxon>
        <taxon>Prevotella</taxon>
    </lineage>
</organism>
<proteinExistence type="predicted"/>
<feature type="non-terminal residue" evidence="1">
    <location>
        <position position="1"/>
    </location>
</feature>
<protein>
    <submittedName>
        <fullName evidence="1">DNA-binding protein</fullName>
    </submittedName>
</protein>
<sequence>LSTRTLQEYKNARILPFYKIGGKILYKQSDIQTMLERHYNPIPQTDKL</sequence>
<dbReference type="AlphaFoldDB" id="A0A3E4Q1S7"/>
<dbReference type="PANTHER" id="PTHR34585:SF22">
    <property type="entry name" value="HELIX-TURN-HELIX DOMAIN-CONTAINING PROTEIN"/>
    <property type="match status" value="1"/>
</dbReference>
<evidence type="ECO:0000313" key="1">
    <source>
        <dbReference type="EMBL" id="RGK86247.1"/>
    </source>
</evidence>
<evidence type="ECO:0000313" key="2">
    <source>
        <dbReference type="Proteomes" id="UP000260835"/>
    </source>
</evidence>
<dbReference type="EMBL" id="QSRD01000289">
    <property type="protein sequence ID" value="RGK86247.1"/>
    <property type="molecule type" value="Genomic_DNA"/>
</dbReference>
<dbReference type="RefSeq" id="WP_147329271.1">
    <property type="nucleotide sequence ID" value="NZ_CABOGP010000289.1"/>
</dbReference>
<dbReference type="SUPFAM" id="SSF46955">
    <property type="entry name" value="Putative DNA-binding domain"/>
    <property type="match status" value="1"/>
</dbReference>
<dbReference type="GO" id="GO:0003677">
    <property type="term" value="F:DNA binding"/>
    <property type="evidence" value="ECO:0007669"/>
    <property type="project" value="UniProtKB-KW"/>
</dbReference>
<comment type="caution">
    <text evidence="1">The sequence shown here is derived from an EMBL/GenBank/DDBJ whole genome shotgun (WGS) entry which is preliminary data.</text>
</comment>
<gene>
    <name evidence="1" type="ORF">DXC89_12565</name>
</gene>